<evidence type="ECO:0000256" key="3">
    <source>
        <dbReference type="ARBA" id="ARBA00022801"/>
    </source>
</evidence>
<evidence type="ECO:0000256" key="1">
    <source>
        <dbReference type="ARBA" id="ARBA00022612"/>
    </source>
</evidence>
<keyword evidence="1" id="KW-1188">Viral release from host cell</keyword>
<dbReference type="NCBIfam" id="TIGR01543">
    <property type="entry name" value="proheadase_HK97"/>
    <property type="match status" value="1"/>
</dbReference>
<accession>A0A385TU68</accession>
<name>A0A385TU68_PAELA</name>
<dbReference type="InterPro" id="IPR054613">
    <property type="entry name" value="Peptidase_S78_dom"/>
</dbReference>
<dbReference type="AlphaFoldDB" id="A0A385TU68"/>
<evidence type="ECO:0000256" key="2">
    <source>
        <dbReference type="ARBA" id="ARBA00022670"/>
    </source>
</evidence>
<feature type="domain" description="Prohead serine protease" evidence="4">
    <location>
        <begin position="14"/>
        <end position="175"/>
    </location>
</feature>
<dbReference type="GO" id="GO:0008233">
    <property type="term" value="F:peptidase activity"/>
    <property type="evidence" value="ECO:0007669"/>
    <property type="project" value="UniProtKB-KW"/>
</dbReference>
<dbReference type="RefSeq" id="WP_119850622.1">
    <property type="nucleotide sequence ID" value="NZ_CP032412.1"/>
</dbReference>
<keyword evidence="6" id="KW-1185">Reference proteome</keyword>
<evidence type="ECO:0000313" key="5">
    <source>
        <dbReference type="EMBL" id="AYB47133.1"/>
    </source>
</evidence>
<keyword evidence="2 5" id="KW-0645">Protease</keyword>
<dbReference type="KEGG" id="plw:D5F53_29240"/>
<gene>
    <name evidence="5" type="ORF">D5F53_29240</name>
</gene>
<dbReference type="Pfam" id="PF04586">
    <property type="entry name" value="Peptidase_S78"/>
    <property type="match status" value="1"/>
</dbReference>
<reference evidence="5 6" key="1">
    <citation type="submission" date="2018-09" db="EMBL/GenBank/DDBJ databases">
        <title>Genome Sequence of Paenibacillus lautus Strain E7593-69, Azo Dye-Degrading Bacteria, Isolated from Commercial Tattoo Inks.</title>
        <authorList>
            <person name="Nho S.W."/>
            <person name="Kim S.-J."/>
            <person name="Kweon O."/>
            <person name="Cerniglia C.E."/>
        </authorList>
    </citation>
    <scope>NUCLEOTIDE SEQUENCE [LARGE SCALE GENOMIC DNA]</scope>
    <source>
        <strain evidence="5 6">E7593-69</strain>
    </source>
</reference>
<dbReference type="Proteomes" id="UP000266552">
    <property type="component" value="Chromosome"/>
</dbReference>
<protein>
    <submittedName>
        <fullName evidence="5">HK97 family phage prohead protease</fullName>
    </submittedName>
</protein>
<dbReference type="GO" id="GO:0006508">
    <property type="term" value="P:proteolysis"/>
    <property type="evidence" value="ECO:0007669"/>
    <property type="project" value="UniProtKB-KW"/>
</dbReference>
<evidence type="ECO:0000313" key="6">
    <source>
        <dbReference type="Proteomes" id="UP000266552"/>
    </source>
</evidence>
<organism evidence="5 6">
    <name type="scientific">Paenibacillus lautus</name>
    <name type="common">Bacillus lautus</name>
    <dbReference type="NCBI Taxonomy" id="1401"/>
    <lineage>
        <taxon>Bacteria</taxon>
        <taxon>Bacillati</taxon>
        <taxon>Bacillota</taxon>
        <taxon>Bacilli</taxon>
        <taxon>Bacillales</taxon>
        <taxon>Paenibacillaceae</taxon>
        <taxon>Paenibacillus</taxon>
    </lineage>
</organism>
<dbReference type="InterPro" id="IPR006433">
    <property type="entry name" value="Prohead_protease"/>
</dbReference>
<dbReference type="EMBL" id="CP032412">
    <property type="protein sequence ID" value="AYB47133.1"/>
    <property type="molecule type" value="Genomic_DNA"/>
</dbReference>
<evidence type="ECO:0000259" key="4">
    <source>
        <dbReference type="Pfam" id="PF04586"/>
    </source>
</evidence>
<proteinExistence type="predicted"/>
<keyword evidence="3" id="KW-0378">Hydrolase</keyword>
<sequence length="190" mass="21830">MDRDQKVTRSVHSELKTRAEQDNTEMFIEGYFAVFNQQTELWPGAFEELAPEAFNETLGNDVRALINHDTTLVLGRNKSGSLELKADSHGLWGRVKINPNDSDAVNMYERVKRGDVDQCSFGFNILQEDTQFRDDGTVKWTIRKVDLHEVSVCTFPAYAATGVQARKAEVEQHKERQMQQRKQQLKARLK</sequence>